<organism evidence="2 3">
    <name type="scientific">Mycetocola manganoxydans</name>
    <dbReference type="NCBI Taxonomy" id="699879"/>
    <lineage>
        <taxon>Bacteria</taxon>
        <taxon>Bacillati</taxon>
        <taxon>Actinomycetota</taxon>
        <taxon>Actinomycetes</taxon>
        <taxon>Micrococcales</taxon>
        <taxon>Microbacteriaceae</taxon>
        <taxon>Mycetocola</taxon>
    </lineage>
</organism>
<feature type="chain" id="PRO_5018251479" evidence="1">
    <location>
        <begin position="26"/>
        <end position="109"/>
    </location>
</feature>
<comment type="caution">
    <text evidence="2">The sequence shown here is derived from an EMBL/GenBank/DDBJ whole genome shotgun (WGS) entry which is preliminary data.</text>
</comment>
<keyword evidence="1" id="KW-0732">Signal</keyword>
<reference evidence="2 3" key="1">
    <citation type="submission" date="2018-10" db="EMBL/GenBank/DDBJ databases">
        <authorList>
            <person name="Li J."/>
        </authorList>
    </citation>
    <scope>NUCLEOTIDE SEQUENCE [LARGE SCALE GENOMIC DNA]</scope>
    <source>
        <strain evidence="2 3">CCTCC AB209002</strain>
    </source>
</reference>
<dbReference type="EMBL" id="RCUV01000023">
    <property type="protein sequence ID" value="RLP68171.1"/>
    <property type="molecule type" value="Genomic_DNA"/>
</dbReference>
<gene>
    <name evidence="2" type="ORF">D9V29_14160</name>
</gene>
<dbReference type="PROSITE" id="PS51257">
    <property type="entry name" value="PROKAR_LIPOPROTEIN"/>
    <property type="match status" value="1"/>
</dbReference>
<dbReference type="RefSeq" id="WP_121673977.1">
    <property type="nucleotide sequence ID" value="NZ_BMXM01000014.1"/>
</dbReference>
<sequence length="109" mass="10771">MNRATRLATGSLLGVVLAVTSTACSGPGDLNISNNGPDDVTVVIGDGEAVTVYADGGVAILGYGCTPADVTVTFASGREVVLPGPVCSDQQITIGDDTATLGLVSSDNT</sequence>
<keyword evidence="3" id="KW-1185">Reference proteome</keyword>
<dbReference type="AlphaFoldDB" id="A0A3L6ZKX8"/>
<dbReference type="OrthoDB" id="5147408at2"/>
<dbReference type="Proteomes" id="UP000270299">
    <property type="component" value="Unassembled WGS sequence"/>
</dbReference>
<feature type="signal peptide" evidence="1">
    <location>
        <begin position="1"/>
        <end position="25"/>
    </location>
</feature>
<proteinExistence type="predicted"/>
<evidence type="ECO:0000256" key="1">
    <source>
        <dbReference type="SAM" id="SignalP"/>
    </source>
</evidence>
<evidence type="ECO:0000313" key="3">
    <source>
        <dbReference type="Proteomes" id="UP000270299"/>
    </source>
</evidence>
<evidence type="ECO:0000313" key="2">
    <source>
        <dbReference type="EMBL" id="RLP68171.1"/>
    </source>
</evidence>
<protein>
    <submittedName>
        <fullName evidence="2">Uncharacterized protein</fullName>
    </submittedName>
</protein>
<accession>A0A3L6ZKX8</accession>
<name>A0A3L6ZKX8_9MICO</name>